<keyword evidence="4" id="KW-1185">Reference proteome</keyword>
<proteinExistence type="inferred from homology"/>
<dbReference type="InterPro" id="IPR000653">
    <property type="entry name" value="DegT/StrS_aminotransferase"/>
</dbReference>
<dbReference type="Proteomes" id="UP001597508">
    <property type="component" value="Unassembled WGS sequence"/>
</dbReference>
<evidence type="ECO:0000256" key="1">
    <source>
        <dbReference type="ARBA" id="ARBA00037999"/>
    </source>
</evidence>
<dbReference type="PANTHER" id="PTHR30244:SF34">
    <property type="entry name" value="DTDP-4-AMINO-4,6-DIDEOXYGALACTOSE TRANSAMINASE"/>
    <property type="match status" value="1"/>
</dbReference>
<dbReference type="Gene3D" id="3.40.640.10">
    <property type="entry name" value="Type I PLP-dependent aspartate aminotransferase-like (Major domain)"/>
    <property type="match status" value="1"/>
</dbReference>
<dbReference type="EMBL" id="JBHULH010000008">
    <property type="protein sequence ID" value="MFD2568103.1"/>
    <property type="molecule type" value="Genomic_DNA"/>
</dbReference>
<sequence length="373" mass="42192">MKTKIDLLKPHISNRELCYIEDAFADNWITTGGGNVDRFEKKIAAFCKKKEVLCVNSGTSAIHLSLILLGVKKEDIVICQSFSFCASVNPVKYLGAIPVFVDSEEQTWNMNPYYLEKAIKECINKKKKPKAIIVTDSYGMPARWKEISSIAEKYDVPIIEDAAEALGSLYYGTNCGGFGDIAIYSFNGNKIVTTSAGGAMLLNSKKQKDEALHYATQAKESNEGYKHDMLGYNYRMSNVLAGIGIAQIESLEERVKQKRQLNQFYFSLLKEATPFTLKQESQDVYSNYWLNCIRSNSISSLEKLKNEFKKERIEYRELWYPLHLQSIYKNCLFYGSGICNQIYENGLALPSSTNLSEKDKSRIAKTLNLFNAG</sequence>
<reference evidence="4" key="1">
    <citation type="journal article" date="2019" name="Int. J. Syst. Evol. Microbiol.">
        <title>The Global Catalogue of Microorganisms (GCM) 10K type strain sequencing project: providing services to taxonomists for standard genome sequencing and annotation.</title>
        <authorList>
            <consortium name="The Broad Institute Genomics Platform"/>
            <consortium name="The Broad Institute Genome Sequencing Center for Infectious Disease"/>
            <person name="Wu L."/>
            <person name="Ma J."/>
        </authorList>
    </citation>
    <scope>NUCLEOTIDE SEQUENCE [LARGE SCALE GENOMIC DNA]</scope>
    <source>
        <strain evidence="4">KCTC 52127</strain>
    </source>
</reference>
<gene>
    <name evidence="3" type="ORF">ACFSRZ_12010</name>
</gene>
<dbReference type="PIRSF" id="PIRSF000390">
    <property type="entry name" value="PLP_StrS"/>
    <property type="match status" value="1"/>
</dbReference>
<accession>A0ABW5LTE7</accession>
<organism evidence="3 4">
    <name type="scientific">Pseudotenacibaculum haliotis</name>
    <dbReference type="NCBI Taxonomy" id="1862138"/>
    <lineage>
        <taxon>Bacteria</taxon>
        <taxon>Pseudomonadati</taxon>
        <taxon>Bacteroidota</taxon>
        <taxon>Flavobacteriia</taxon>
        <taxon>Flavobacteriales</taxon>
        <taxon>Flavobacteriaceae</taxon>
        <taxon>Pseudotenacibaculum</taxon>
    </lineage>
</organism>
<dbReference type="RefSeq" id="WP_379666812.1">
    <property type="nucleotide sequence ID" value="NZ_JBHULH010000008.1"/>
</dbReference>
<keyword evidence="3" id="KW-0032">Aminotransferase</keyword>
<name>A0ABW5LTE7_9FLAO</name>
<comment type="similarity">
    <text evidence="1 2">Belongs to the DegT/DnrJ/EryC1 family.</text>
</comment>
<dbReference type="InterPro" id="IPR015424">
    <property type="entry name" value="PyrdxlP-dep_Trfase"/>
</dbReference>
<protein>
    <submittedName>
        <fullName evidence="3">Aminotransferase class I/II-fold pyridoxal phosphate-dependent enzyme</fullName>
    </submittedName>
</protein>
<evidence type="ECO:0000313" key="3">
    <source>
        <dbReference type="EMBL" id="MFD2568103.1"/>
    </source>
</evidence>
<dbReference type="InterPro" id="IPR015421">
    <property type="entry name" value="PyrdxlP-dep_Trfase_major"/>
</dbReference>
<evidence type="ECO:0000256" key="2">
    <source>
        <dbReference type="RuleBase" id="RU004508"/>
    </source>
</evidence>
<dbReference type="InterPro" id="IPR015422">
    <property type="entry name" value="PyrdxlP-dep_Trfase_small"/>
</dbReference>
<keyword evidence="2" id="KW-0663">Pyridoxal phosphate</keyword>
<dbReference type="PANTHER" id="PTHR30244">
    <property type="entry name" value="TRANSAMINASE"/>
    <property type="match status" value="1"/>
</dbReference>
<dbReference type="SUPFAM" id="SSF53383">
    <property type="entry name" value="PLP-dependent transferases"/>
    <property type="match status" value="1"/>
</dbReference>
<keyword evidence="3" id="KW-0808">Transferase</keyword>
<dbReference type="Pfam" id="PF01041">
    <property type="entry name" value="DegT_DnrJ_EryC1"/>
    <property type="match status" value="1"/>
</dbReference>
<evidence type="ECO:0000313" key="4">
    <source>
        <dbReference type="Proteomes" id="UP001597508"/>
    </source>
</evidence>
<dbReference type="Gene3D" id="3.90.1150.10">
    <property type="entry name" value="Aspartate Aminotransferase, domain 1"/>
    <property type="match status" value="1"/>
</dbReference>
<dbReference type="GO" id="GO:0008483">
    <property type="term" value="F:transaminase activity"/>
    <property type="evidence" value="ECO:0007669"/>
    <property type="project" value="UniProtKB-KW"/>
</dbReference>
<dbReference type="CDD" id="cd00616">
    <property type="entry name" value="AHBA_syn"/>
    <property type="match status" value="1"/>
</dbReference>
<comment type="caution">
    <text evidence="3">The sequence shown here is derived from an EMBL/GenBank/DDBJ whole genome shotgun (WGS) entry which is preliminary data.</text>
</comment>